<dbReference type="STRING" id="291195.A0A437AHN1"/>
<dbReference type="EMBL" id="RCSS01000802">
    <property type="protein sequence ID" value="RVD90703.1"/>
    <property type="molecule type" value="Genomic_DNA"/>
</dbReference>
<name>A0A437AHN1_9MICR</name>
<protein>
    <submittedName>
        <fullName evidence="1">Translocase Tim22/17-like protein</fullName>
    </submittedName>
</protein>
<dbReference type="AlphaFoldDB" id="A0A437AHN1"/>
<dbReference type="Proteomes" id="UP000282876">
    <property type="component" value="Unassembled WGS sequence"/>
</dbReference>
<gene>
    <name evidence="1" type="ORF">TUBRATIS_28670</name>
</gene>
<reference evidence="1 2" key="1">
    <citation type="submission" date="2018-10" db="EMBL/GenBank/DDBJ databases">
        <title>Draft genome sequence of the microsporidian Tubulinosema ratisbonensis.</title>
        <authorList>
            <person name="Polonais V."/>
            <person name="Peyretaillade E."/>
            <person name="Niehus S."/>
            <person name="Wawrzyniak I."/>
            <person name="Franchet A."/>
            <person name="Gaspin C."/>
            <person name="Reichstadt M."/>
            <person name="Belser C."/>
            <person name="Labadie K."/>
            <person name="Delbac F."/>
            <person name="Ferrandon D."/>
        </authorList>
    </citation>
    <scope>NUCLEOTIDE SEQUENCE [LARGE SCALE GENOMIC DNA]</scope>
    <source>
        <strain evidence="1 2">Franzen</strain>
    </source>
</reference>
<evidence type="ECO:0000313" key="1">
    <source>
        <dbReference type="EMBL" id="RVD90703.1"/>
    </source>
</evidence>
<proteinExistence type="predicted"/>
<accession>A0A437AHN1</accession>
<sequence>MKSDSQNEKGIKPIIKKALISSAQGYLFGCVVGSFTQKKDPSFKSILLDAHKTGITFAKVGCIYGLTEGYLNSIKVKPINSVYSSALAGLISQSNKGKSAALTASGVFAFYNAVFQL</sequence>
<evidence type="ECO:0000313" key="2">
    <source>
        <dbReference type="Proteomes" id="UP000282876"/>
    </source>
</evidence>
<comment type="caution">
    <text evidence="1">The sequence shown here is derived from an EMBL/GenBank/DDBJ whole genome shotgun (WGS) entry which is preliminary data.</text>
</comment>
<organism evidence="1 2">
    <name type="scientific">Tubulinosema ratisbonensis</name>
    <dbReference type="NCBI Taxonomy" id="291195"/>
    <lineage>
        <taxon>Eukaryota</taxon>
        <taxon>Fungi</taxon>
        <taxon>Fungi incertae sedis</taxon>
        <taxon>Microsporidia</taxon>
        <taxon>Tubulinosematoidea</taxon>
        <taxon>Tubulinosematidae</taxon>
        <taxon>Tubulinosema</taxon>
    </lineage>
</organism>
<keyword evidence="2" id="KW-1185">Reference proteome</keyword>
<dbReference type="OrthoDB" id="75343at2759"/>
<dbReference type="VEuPathDB" id="MicrosporidiaDB:TUBRATIS_28670"/>